<dbReference type="OrthoDB" id="5819557at2759"/>
<keyword evidence="2" id="KW-1133">Transmembrane helix</keyword>
<organism evidence="4 5">
    <name type="scientific">Caenorhabditis nigoni</name>
    <dbReference type="NCBI Taxonomy" id="1611254"/>
    <lineage>
        <taxon>Eukaryota</taxon>
        <taxon>Metazoa</taxon>
        <taxon>Ecdysozoa</taxon>
        <taxon>Nematoda</taxon>
        <taxon>Chromadorea</taxon>
        <taxon>Rhabditida</taxon>
        <taxon>Rhabditina</taxon>
        <taxon>Rhabditomorpha</taxon>
        <taxon>Rhabditoidea</taxon>
        <taxon>Rhabditidae</taxon>
        <taxon>Peloderinae</taxon>
        <taxon>Caenorhabditis</taxon>
    </lineage>
</organism>
<dbReference type="Proteomes" id="UP000230233">
    <property type="component" value="Chromosome V"/>
</dbReference>
<keyword evidence="5" id="KW-1185">Reference proteome</keyword>
<evidence type="ECO:0000256" key="2">
    <source>
        <dbReference type="SAM" id="Phobius"/>
    </source>
</evidence>
<evidence type="ECO:0000313" key="5">
    <source>
        <dbReference type="Proteomes" id="UP000230233"/>
    </source>
</evidence>
<proteinExistence type="predicted"/>
<feature type="compositionally biased region" description="Basic and acidic residues" evidence="1">
    <location>
        <begin position="431"/>
        <end position="453"/>
    </location>
</feature>
<keyword evidence="2" id="KW-0812">Transmembrane</keyword>
<name>A0A2G5TKL7_9PELO</name>
<evidence type="ECO:0000313" key="4">
    <source>
        <dbReference type="EMBL" id="PIC27566.1"/>
    </source>
</evidence>
<sequence length="453" mass="51615">MIPVLQLLIFALFLSGSMAKTCQKDKDCITTFELVEKTCSLSTSRYESVNSNNSKKYNNIFEHIEFENFETPQCYVSSKDVNGKSKSGTLYITCYCIKKYFSGCLNTETIAESIYQWRRDPTSKVDDQIKDSEYLDKVDCILKGFENNQIAAPSEFGARDLRIFVFFLDRRPKEFSWVINCNDLSIERFPTSSSQRILIQRLPKNTRLAIDVECPIPDKLDIKMYCTEDYCYHDSIDKDNNILIPMRTYNLFYKSVGNDKYVQNRCLNRSPHKVSQCVLSGFRKLADHLSYGNWTNMETPTLRQVGGTRQKLKANQNDDLPTSNNHIFSWFFMALYLIPFLFTCFFSICSCKHEIRNEIGVTTNPTLKDIEQTLLMEMRKNEESNVSLKKASKPKSEIIDAAVTTTSQMGNITDLASEGPTGPQGGSIKSVKKDSTALKSVEDPKESTGDAAI</sequence>
<accession>A0A2G5TKL7</accession>
<dbReference type="EMBL" id="PDUG01000005">
    <property type="protein sequence ID" value="PIC27566.1"/>
    <property type="molecule type" value="Genomic_DNA"/>
</dbReference>
<feature type="chain" id="PRO_5013828525" evidence="3">
    <location>
        <begin position="20"/>
        <end position="453"/>
    </location>
</feature>
<dbReference type="AlphaFoldDB" id="A0A2G5TKL7"/>
<evidence type="ECO:0000256" key="3">
    <source>
        <dbReference type="SAM" id="SignalP"/>
    </source>
</evidence>
<feature type="region of interest" description="Disordered" evidence="1">
    <location>
        <begin position="410"/>
        <end position="453"/>
    </location>
</feature>
<keyword evidence="3" id="KW-0732">Signal</keyword>
<feature type="signal peptide" evidence="3">
    <location>
        <begin position="1"/>
        <end position="19"/>
    </location>
</feature>
<evidence type="ECO:0000256" key="1">
    <source>
        <dbReference type="SAM" id="MobiDB-lite"/>
    </source>
</evidence>
<gene>
    <name evidence="4" type="primary">Cni-Y47D9A.5</name>
    <name evidence="4" type="synonym">Cnig_chr_V.g19782</name>
    <name evidence="4" type="ORF">B9Z55_019782</name>
</gene>
<comment type="caution">
    <text evidence="4">The sequence shown here is derived from an EMBL/GenBank/DDBJ whole genome shotgun (WGS) entry which is preliminary data.</text>
</comment>
<reference evidence="5" key="1">
    <citation type="submission" date="2017-10" db="EMBL/GenBank/DDBJ databases">
        <title>Rapid genome shrinkage in a self-fertile nematode reveals novel sperm competition proteins.</title>
        <authorList>
            <person name="Yin D."/>
            <person name="Schwarz E.M."/>
            <person name="Thomas C.G."/>
            <person name="Felde R.L."/>
            <person name="Korf I.F."/>
            <person name="Cutter A.D."/>
            <person name="Schartner C.M."/>
            <person name="Ralston E.J."/>
            <person name="Meyer B.J."/>
            <person name="Haag E.S."/>
        </authorList>
    </citation>
    <scope>NUCLEOTIDE SEQUENCE [LARGE SCALE GENOMIC DNA]</scope>
    <source>
        <strain evidence="5">JU1422</strain>
    </source>
</reference>
<keyword evidence="2" id="KW-0472">Membrane</keyword>
<feature type="transmembrane region" description="Helical" evidence="2">
    <location>
        <begin position="327"/>
        <end position="349"/>
    </location>
</feature>
<protein>
    <submittedName>
        <fullName evidence="4">Uncharacterized protein</fullName>
    </submittedName>
</protein>